<feature type="compositionally biased region" description="Polar residues" evidence="1">
    <location>
        <begin position="41"/>
        <end position="53"/>
    </location>
</feature>
<dbReference type="Proteomes" id="UP000815677">
    <property type="component" value="Unassembled WGS sequence"/>
</dbReference>
<accession>A0ABQ0L2Z5</accession>
<evidence type="ECO:0000256" key="1">
    <source>
        <dbReference type="SAM" id="MobiDB-lite"/>
    </source>
</evidence>
<keyword evidence="3" id="KW-1185">Reference proteome</keyword>
<protein>
    <submittedName>
        <fullName evidence="2">Uncharacterized protein</fullName>
    </submittedName>
</protein>
<dbReference type="EMBL" id="DF840249">
    <property type="protein sequence ID" value="GAT44814.1"/>
    <property type="molecule type" value="Genomic_DNA"/>
</dbReference>
<name>A0ABQ0L2Z5_MYCCL</name>
<feature type="compositionally biased region" description="Low complexity" evidence="1">
    <location>
        <begin position="21"/>
        <end position="38"/>
    </location>
</feature>
<gene>
    <name evidence="2" type="ORF">MCHLO_02422</name>
</gene>
<feature type="region of interest" description="Disordered" evidence="1">
    <location>
        <begin position="1"/>
        <end position="176"/>
    </location>
</feature>
<sequence length="176" mass="18577">MSQTTGLCGQPPLLLFPPLPAARSSSSLSPSSSSLSPFTRADSSIATPSSQPPHLSRHPRSRVEPTAIHRLSAPTNSTTPHLSAVEYHPCSFRPPQPHRPQLPLSSTLTDICARSHLHPPTPTGSSARQTTSPTSSARAASMKHSTLCLPTSPSHARHSSPSRPAFISPTPPPQTS</sequence>
<proteinExistence type="predicted"/>
<feature type="compositionally biased region" description="Low complexity" evidence="1">
    <location>
        <begin position="125"/>
        <end position="140"/>
    </location>
</feature>
<reference evidence="2" key="1">
    <citation type="submission" date="2014-09" db="EMBL/GenBank/DDBJ databases">
        <title>Genome sequence of the luminous mushroom Mycena chlorophos for searching fungal bioluminescence genes.</title>
        <authorList>
            <person name="Tanaka Y."/>
            <person name="Kasuga D."/>
            <person name="Oba Y."/>
            <person name="Hase S."/>
            <person name="Sato K."/>
            <person name="Oba Y."/>
            <person name="Sakakibara Y."/>
        </authorList>
    </citation>
    <scope>NUCLEOTIDE SEQUENCE</scope>
</reference>
<evidence type="ECO:0000313" key="2">
    <source>
        <dbReference type="EMBL" id="GAT44814.1"/>
    </source>
</evidence>
<organism evidence="2 3">
    <name type="scientific">Mycena chlorophos</name>
    <name type="common">Agaric fungus</name>
    <name type="synonym">Agaricus chlorophos</name>
    <dbReference type="NCBI Taxonomy" id="658473"/>
    <lineage>
        <taxon>Eukaryota</taxon>
        <taxon>Fungi</taxon>
        <taxon>Dikarya</taxon>
        <taxon>Basidiomycota</taxon>
        <taxon>Agaricomycotina</taxon>
        <taxon>Agaricomycetes</taxon>
        <taxon>Agaricomycetidae</taxon>
        <taxon>Agaricales</taxon>
        <taxon>Marasmiineae</taxon>
        <taxon>Mycenaceae</taxon>
        <taxon>Mycena</taxon>
    </lineage>
</organism>
<evidence type="ECO:0000313" key="3">
    <source>
        <dbReference type="Proteomes" id="UP000815677"/>
    </source>
</evidence>